<evidence type="ECO:0000256" key="4">
    <source>
        <dbReference type="ARBA" id="ARBA00022475"/>
    </source>
</evidence>
<evidence type="ECO:0000256" key="5">
    <source>
        <dbReference type="ARBA" id="ARBA00022741"/>
    </source>
</evidence>
<dbReference type="EMBL" id="BAAANT010000006">
    <property type="protein sequence ID" value="GAA2136382.1"/>
    <property type="molecule type" value="Genomic_DNA"/>
</dbReference>
<sequence length="334" mass="35303">MTAVPLLELSGLTVDFATEDGGSRTLLAGLDLTLAPGEALGLVGESGSGKSMTVRAVTRLLPPAATASGTVRFEGRDVGAMDAAALRGYRDSGVGLVFQDPRAHINPTRRIGAFLTEALRHNRGLGRREALARAEAALAEVGLDDPARRLRQYPHEVSGGMLQRVMIASVLLAKPRLVLADEPTTALDVTVQREVVAVLDRLRRERGMGMVFITHDLDLALAVCGRVAVMYAGRIVELRSADTLHERAAHPYTLGLLGSRPSVDVRAERLTAVPGRPVSAFEAGPGCAFAPRCAFAAPVCEAAPPALLPFDGGLVRCARAEEIHAVRTSKEATA</sequence>
<keyword evidence="3" id="KW-0813">Transport</keyword>
<dbReference type="PROSITE" id="PS50893">
    <property type="entry name" value="ABC_TRANSPORTER_2"/>
    <property type="match status" value="1"/>
</dbReference>
<gene>
    <name evidence="9" type="ORF">GCM10009760_15860</name>
</gene>
<dbReference type="Gene3D" id="3.40.50.300">
    <property type="entry name" value="P-loop containing nucleotide triphosphate hydrolases"/>
    <property type="match status" value="1"/>
</dbReference>
<dbReference type="SUPFAM" id="SSF52540">
    <property type="entry name" value="P-loop containing nucleoside triphosphate hydrolases"/>
    <property type="match status" value="1"/>
</dbReference>
<dbReference type="PROSITE" id="PS00211">
    <property type="entry name" value="ABC_TRANSPORTER_1"/>
    <property type="match status" value="1"/>
</dbReference>
<dbReference type="NCBIfam" id="TIGR01727">
    <property type="entry name" value="oligo_HPY"/>
    <property type="match status" value="1"/>
</dbReference>
<proteinExistence type="inferred from homology"/>
<organism evidence="9 10">
    <name type="scientific">Kitasatospora kazusensis</name>
    <dbReference type="NCBI Taxonomy" id="407974"/>
    <lineage>
        <taxon>Bacteria</taxon>
        <taxon>Bacillati</taxon>
        <taxon>Actinomycetota</taxon>
        <taxon>Actinomycetes</taxon>
        <taxon>Kitasatosporales</taxon>
        <taxon>Streptomycetaceae</taxon>
        <taxon>Kitasatospora</taxon>
    </lineage>
</organism>
<dbReference type="InterPro" id="IPR003439">
    <property type="entry name" value="ABC_transporter-like_ATP-bd"/>
</dbReference>
<keyword evidence="4" id="KW-1003">Cell membrane</keyword>
<dbReference type="Pfam" id="PF00005">
    <property type="entry name" value="ABC_tran"/>
    <property type="match status" value="1"/>
</dbReference>
<dbReference type="InterPro" id="IPR017871">
    <property type="entry name" value="ABC_transporter-like_CS"/>
</dbReference>
<evidence type="ECO:0000259" key="8">
    <source>
        <dbReference type="PROSITE" id="PS50893"/>
    </source>
</evidence>
<keyword evidence="5" id="KW-0547">Nucleotide-binding</keyword>
<comment type="similarity">
    <text evidence="2">Belongs to the ABC transporter superfamily.</text>
</comment>
<evidence type="ECO:0000256" key="2">
    <source>
        <dbReference type="ARBA" id="ARBA00005417"/>
    </source>
</evidence>
<dbReference type="GO" id="GO:0005524">
    <property type="term" value="F:ATP binding"/>
    <property type="evidence" value="ECO:0007669"/>
    <property type="project" value="UniProtKB-KW"/>
</dbReference>
<dbReference type="PANTHER" id="PTHR43297:SF2">
    <property type="entry name" value="DIPEPTIDE TRANSPORT ATP-BINDING PROTEIN DPPD"/>
    <property type="match status" value="1"/>
</dbReference>
<dbReference type="InterPro" id="IPR013563">
    <property type="entry name" value="Oligopep_ABC_C"/>
</dbReference>
<name>A0ABP5KYQ9_9ACTN</name>
<dbReference type="InterPro" id="IPR050388">
    <property type="entry name" value="ABC_Ni/Peptide_Import"/>
</dbReference>
<comment type="caution">
    <text evidence="9">The sequence shown here is derived from an EMBL/GenBank/DDBJ whole genome shotgun (WGS) entry which is preliminary data.</text>
</comment>
<evidence type="ECO:0000256" key="3">
    <source>
        <dbReference type="ARBA" id="ARBA00022448"/>
    </source>
</evidence>
<dbReference type="SMART" id="SM00382">
    <property type="entry name" value="AAA"/>
    <property type="match status" value="1"/>
</dbReference>
<keyword evidence="7" id="KW-0472">Membrane</keyword>
<dbReference type="Proteomes" id="UP001422759">
    <property type="component" value="Unassembled WGS sequence"/>
</dbReference>
<protein>
    <submittedName>
        <fullName evidence="9">ABC transporter ATP-binding protein</fullName>
    </submittedName>
</protein>
<evidence type="ECO:0000313" key="10">
    <source>
        <dbReference type="Proteomes" id="UP001422759"/>
    </source>
</evidence>
<dbReference type="Pfam" id="PF08352">
    <property type="entry name" value="oligo_HPY"/>
    <property type="match status" value="1"/>
</dbReference>
<evidence type="ECO:0000313" key="9">
    <source>
        <dbReference type="EMBL" id="GAA2136382.1"/>
    </source>
</evidence>
<reference evidence="10" key="1">
    <citation type="journal article" date="2019" name="Int. J. Syst. Evol. Microbiol.">
        <title>The Global Catalogue of Microorganisms (GCM) 10K type strain sequencing project: providing services to taxonomists for standard genome sequencing and annotation.</title>
        <authorList>
            <consortium name="The Broad Institute Genomics Platform"/>
            <consortium name="The Broad Institute Genome Sequencing Center for Infectious Disease"/>
            <person name="Wu L."/>
            <person name="Ma J."/>
        </authorList>
    </citation>
    <scope>NUCLEOTIDE SEQUENCE [LARGE SCALE GENOMIC DNA]</scope>
    <source>
        <strain evidence="10">JCM 14560</strain>
    </source>
</reference>
<dbReference type="InterPro" id="IPR027417">
    <property type="entry name" value="P-loop_NTPase"/>
</dbReference>
<dbReference type="CDD" id="cd03257">
    <property type="entry name" value="ABC_NikE_OppD_transporters"/>
    <property type="match status" value="1"/>
</dbReference>
<dbReference type="PANTHER" id="PTHR43297">
    <property type="entry name" value="OLIGOPEPTIDE TRANSPORT ATP-BINDING PROTEIN APPD"/>
    <property type="match status" value="1"/>
</dbReference>
<dbReference type="InterPro" id="IPR003593">
    <property type="entry name" value="AAA+_ATPase"/>
</dbReference>
<comment type="subcellular location">
    <subcellularLocation>
        <location evidence="1">Cell membrane</location>
        <topology evidence="1">Peripheral membrane protein</topology>
    </subcellularLocation>
</comment>
<evidence type="ECO:0000256" key="6">
    <source>
        <dbReference type="ARBA" id="ARBA00022840"/>
    </source>
</evidence>
<accession>A0ABP5KYQ9</accession>
<keyword evidence="6 9" id="KW-0067">ATP-binding</keyword>
<feature type="domain" description="ABC transporter" evidence="8">
    <location>
        <begin position="7"/>
        <end position="257"/>
    </location>
</feature>
<dbReference type="RefSeq" id="WP_344462235.1">
    <property type="nucleotide sequence ID" value="NZ_BAAANT010000006.1"/>
</dbReference>
<evidence type="ECO:0000256" key="7">
    <source>
        <dbReference type="ARBA" id="ARBA00023136"/>
    </source>
</evidence>
<evidence type="ECO:0000256" key="1">
    <source>
        <dbReference type="ARBA" id="ARBA00004202"/>
    </source>
</evidence>
<keyword evidence="10" id="KW-1185">Reference proteome</keyword>